<dbReference type="FunFam" id="2.10.25.10:FF:000240">
    <property type="entry name" value="Vitamin K-dependent protein S"/>
    <property type="match status" value="1"/>
</dbReference>
<reference evidence="15" key="1">
    <citation type="submission" date="2016-11" db="UniProtKB">
        <authorList>
            <consortium name="WormBaseParasite"/>
        </authorList>
    </citation>
    <scope>IDENTIFICATION</scope>
</reference>
<evidence type="ECO:0000256" key="11">
    <source>
        <dbReference type="SAM" id="MobiDB-lite"/>
    </source>
</evidence>
<dbReference type="WBParaSite" id="snap_masked-unitig_43299-processed-gene-0.1-mRNA-1">
    <property type="protein sequence ID" value="snap_masked-unitig_43299-processed-gene-0.1-mRNA-1"/>
    <property type="gene ID" value="snap_masked-unitig_43299-processed-gene-0.1"/>
</dbReference>
<organism evidence="14 15">
    <name type="scientific">Macrostomum lignano</name>
    <dbReference type="NCBI Taxonomy" id="282301"/>
    <lineage>
        <taxon>Eukaryota</taxon>
        <taxon>Metazoa</taxon>
        <taxon>Spiralia</taxon>
        <taxon>Lophotrochozoa</taxon>
        <taxon>Platyhelminthes</taxon>
        <taxon>Rhabditophora</taxon>
        <taxon>Macrostomorpha</taxon>
        <taxon>Macrostomida</taxon>
        <taxon>Macrostomidae</taxon>
        <taxon>Macrostomum</taxon>
    </lineage>
</organism>
<dbReference type="Proteomes" id="UP000095280">
    <property type="component" value="Unplaced"/>
</dbReference>
<feature type="domain" description="CUB" evidence="12">
    <location>
        <begin position="538"/>
        <end position="606"/>
    </location>
</feature>
<evidence type="ECO:0000256" key="3">
    <source>
        <dbReference type="ARBA" id="ARBA00022723"/>
    </source>
</evidence>
<dbReference type="EC" id="3.4.24.-" evidence="10"/>
<feature type="region of interest" description="Disordered" evidence="11">
    <location>
        <begin position="798"/>
        <end position="845"/>
    </location>
</feature>
<evidence type="ECO:0000259" key="12">
    <source>
        <dbReference type="PROSITE" id="PS01180"/>
    </source>
</evidence>
<evidence type="ECO:0000256" key="1">
    <source>
        <dbReference type="ARBA" id="ARBA00022536"/>
    </source>
</evidence>
<dbReference type="FunFam" id="2.60.120.290:FF:000013">
    <property type="entry name" value="Membrane frizzled-related protein"/>
    <property type="match status" value="1"/>
</dbReference>
<dbReference type="InterPro" id="IPR001506">
    <property type="entry name" value="Peptidase_M12A"/>
</dbReference>
<dbReference type="SMART" id="SM00181">
    <property type="entry name" value="EGF"/>
    <property type="match status" value="2"/>
</dbReference>
<feature type="region of interest" description="Disordered" evidence="11">
    <location>
        <begin position="734"/>
        <end position="769"/>
    </location>
</feature>
<keyword evidence="1" id="KW-0245">EGF-like domain</keyword>
<evidence type="ECO:0000313" key="14">
    <source>
        <dbReference type="Proteomes" id="UP000095280"/>
    </source>
</evidence>
<dbReference type="PRINTS" id="PR00480">
    <property type="entry name" value="ASTACIN"/>
</dbReference>
<feature type="domain" description="CUB" evidence="12">
    <location>
        <begin position="197"/>
        <end position="309"/>
    </location>
</feature>
<dbReference type="Pfam" id="PF14670">
    <property type="entry name" value="FXa_inhibition"/>
    <property type="match status" value="2"/>
</dbReference>
<evidence type="ECO:0000256" key="8">
    <source>
        <dbReference type="ARBA" id="ARBA00023157"/>
    </source>
</evidence>
<evidence type="ECO:0000256" key="9">
    <source>
        <dbReference type="PROSITE-ProRule" id="PRU00059"/>
    </source>
</evidence>
<dbReference type="GO" id="GO:0006508">
    <property type="term" value="P:proteolysis"/>
    <property type="evidence" value="ECO:0007669"/>
    <property type="project" value="UniProtKB-KW"/>
</dbReference>
<evidence type="ECO:0000256" key="7">
    <source>
        <dbReference type="ARBA" id="ARBA00023049"/>
    </source>
</evidence>
<evidence type="ECO:0000256" key="10">
    <source>
        <dbReference type="RuleBase" id="RU361183"/>
    </source>
</evidence>
<dbReference type="GO" id="GO:0004222">
    <property type="term" value="F:metalloendopeptidase activity"/>
    <property type="evidence" value="ECO:0007669"/>
    <property type="project" value="UniProtKB-UniRule"/>
</dbReference>
<dbReference type="Gene3D" id="3.40.390.10">
    <property type="entry name" value="Collagenase (Catalytic Domain)"/>
    <property type="match status" value="1"/>
</dbReference>
<evidence type="ECO:0000256" key="4">
    <source>
        <dbReference type="ARBA" id="ARBA00022737"/>
    </source>
</evidence>
<evidence type="ECO:0000259" key="13">
    <source>
        <dbReference type="PROSITE" id="PS51864"/>
    </source>
</evidence>
<dbReference type="InterPro" id="IPR000742">
    <property type="entry name" value="EGF"/>
</dbReference>
<dbReference type="PROSITE" id="PS01180">
    <property type="entry name" value="CUB"/>
    <property type="match status" value="5"/>
</dbReference>
<dbReference type="SMART" id="SM00179">
    <property type="entry name" value="EGF_CA"/>
    <property type="match status" value="2"/>
</dbReference>
<evidence type="ECO:0000256" key="2">
    <source>
        <dbReference type="ARBA" id="ARBA00022670"/>
    </source>
</evidence>
<dbReference type="Gene3D" id="2.60.120.290">
    <property type="entry name" value="Spermadhesin, CUB domain"/>
    <property type="match status" value="5"/>
</dbReference>
<dbReference type="AlphaFoldDB" id="A0A1I8JQC4"/>
<dbReference type="Gene3D" id="2.10.25.10">
    <property type="entry name" value="Laminin"/>
    <property type="match status" value="2"/>
</dbReference>
<keyword evidence="6 10" id="KW-0862">Zinc</keyword>
<dbReference type="InterPro" id="IPR001881">
    <property type="entry name" value="EGF-like_Ca-bd_dom"/>
</dbReference>
<keyword evidence="4" id="KW-0677">Repeat</keyword>
<dbReference type="PROSITE" id="PS51864">
    <property type="entry name" value="ASTACIN"/>
    <property type="match status" value="1"/>
</dbReference>
<dbReference type="PANTHER" id="PTHR24251">
    <property type="entry name" value="OVOCHYMASE-RELATED"/>
    <property type="match status" value="1"/>
</dbReference>
<dbReference type="SUPFAM" id="SSF49854">
    <property type="entry name" value="Spermadhesin, CUB domain"/>
    <property type="match status" value="5"/>
</dbReference>
<keyword evidence="7 10" id="KW-0482">Metalloprotease</keyword>
<dbReference type="Pfam" id="PF01400">
    <property type="entry name" value="Astacin"/>
    <property type="match status" value="1"/>
</dbReference>
<evidence type="ECO:0000256" key="5">
    <source>
        <dbReference type="ARBA" id="ARBA00022801"/>
    </source>
</evidence>
<accession>A0A1I8JQC4</accession>
<evidence type="ECO:0000256" key="6">
    <source>
        <dbReference type="ARBA" id="ARBA00022833"/>
    </source>
</evidence>
<comment type="caution">
    <text evidence="9">Lacks conserved residue(s) required for the propagation of feature annotation.</text>
</comment>
<dbReference type="GO" id="GO:0005509">
    <property type="term" value="F:calcium ion binding"/>
    <property type="evidence" value="ECO:0007669"/>
    <property type="project" value="InterPro"/>
</dbReference>
<feature type="compositionally biased region" description="Polar residues" evidence="11">
    <location>
        <begin position="825"/>
        <end position="834"/>
    </location>
</feature>
<dbReference type="InterPro" id="IPR024079">
    <property type="entry name" value="MetalloPept_cat_dom_sf"/>
</dbReference>
<dbReference type="SMART" id="SM00042">
    <property type="entry name" value="CUB"/>
    <property type="match status" value="5"/>
</dbReference>
<feature type="domain" description="CUB" evidence="12">
    <location>
        <begin position="77"/>
        <end position="196"/>
    </location>
</feature>
<keyword evidence="5 10" id="KW-0378">Hydrolase</keyword>
<keyword evidence="8" id="KW-1015">Disulfide bond</keyword>
<dbReference type="FunFam" id="2.60.120.290:FF:000005">
    <property type="entry name" value="Procollagen C-endopeptidase enhancer 1"/>
    <property type="match status" value="1"/>
</dbReference>
<dbReference type="InterPro" id="IPR015446">
    <property type="entry name" value="BMP_1/tolloid-like"/>
</dbReference>
<dbReference type="SUPFAM" id="SSF57196">
    <property type="entry name" value="EGF/Laminin"/>
    <property type="match status" value="2"/>
</dbReference>
<keyword evidence="2 10" id="KW-0645">Protease</keyword>
<dbReference type="SUPFAM" id="SSF55486">
    <property type="entry name" value="Metalloproteases ('zincins'), catalytic domain"/>
    <property type="match status" value="1"/>
</dbReference>
<evidence type="ECO:0000313" key="15">
    <source>
        <dbReference type="WBParaSite" id="snap_masked-unitig_43299-processed-gene-0.1-mRNA-1"/>
    </source>
</evidence>
<dbReference type="InterPro" id="IPR035914">
    <property type="entry name" value="Sperma_CUB_dom_sf"/>
</dbReference>
<protein>
    <recommendedName>
        <fullName evidence="10">Metalloendopeptidase</fullName>
        <ecNumber evidence="10">3.4.24.-</ecNumber>
    </recommendedName>
</protein>
<dbReference type="CDD" id="cd00054">
    <property type="entry name" value="EGF_CA"/>
    <property type="match status" value="1"/>
</dbReference>
<keyword evidence="3 10" id="KW-0479">Metal-binding</keyword>
<dbReference type="Pfam" id="PF00431">
    <property type="entry name" value="CUB"/>
    <property type="match status" value="5"/>
</dbReference>
<keyword evidence="14" id="KW-1185">Reference proteome</keyword>
<proteinExistence type="predicted"/>
<name>A0A1I8JQC4_9PLAT</name>
<dbReference type="InterPro" id="IPR000859">
    <property type="entry name" value="CUB_dom"/>
</dbReference>
<feature type="domain" description="CUB" evidence="12">
    <location>
        <begin position="607"/>
        <end position="729"/>
    </location>
</feature>
<feature type="domain" description="CUB" evidence="12">
    <location>
        <begin position="360"/>
        <end position="474"/>
    </location>
</feature>
<sequence>GQKYNFKVLTSMDVDSLGEPYDFDSIMHYARSTFATSPNLDAMRPVQCCPRPNIGQRSYISAGDIRQVHKLYGCRKCGGSLLQEAGEFGSAAATGGGSGSGEVRCEWQISATQGEKVQIDIKWLDIQAEDNRNCVAHYLEIRDGYYRGSPLLGGSRPILWLADPRSVTRNSSRVWIEYGCRPPAAAGDSSPQYTSICGGYRISDEGQISSPNYPSAYRGDKECIWKIEVPNGYSVALKFFSFELRRTPSACTTSFEVLEGWSQDGVSLGKFCGETVPKPVKSTGNRMTVRFKSDNSVNKIGFAATFEKGELAGTMSAWPLHGGQQHGCQHICVNTLGGYHCDCRPGFHLHRDGRTCEDTCGGTLVAMRGLRHIALLPGQVPAQQALQVAHYRPHRGTRFCLNFTAFDIEGRDRCEYDYLDIFDGVDEATSKRIGRYCGDQPPESITSENNTMKISFISDGTVSKGGFSASFMVVDRTQCAMMNGGCDQLCKNTIGSYVCACHSGYVLYGNTSTRWKSGAAGTSSPRRAPHQNWCSSTLKSSAHPDCAYDHVEIRDVPDATSERIGVFCGDAMPPTPVISTGNSMFVGFVSDSSLQRRAFNADHSSICGGQLIASSRTRASTATPASGTRTTGPGRIANWTLTTSNPEEVIVLNMETFELESEIECGYDYVDIFDDDNDRGVLLGRYCGNLRERKGPDGPIYSSRQSLHIRFRSDDTISFKGFHAVYRTVSREGAAAPRPPGCIIPRDRPQRPADPQAEGEAAADHGVADRRERKATLITQDQLIWSADQLIWSADQTSGSDQHASVAPTLKKARSFPDSRKIRKQQLQQQSRRTATPGHVNVKNIPDIPEFSAASWHNVVAERQFKTGNKRQIEPA</sequence>
<dbReference type="PROSITE" id="PS01186">
    <property type="entry name" value="EGF_2"/>
    <property type="match status" value="1"/>
</dbReference>
<comment type="cofactor">
    <cofactor evidence="10">
        <name>Zn(2+)</name>
        <dbReference type="ChEBI" id="CHEBI:29105"/>
    </cofactor>
    <text evidence="10">Binds 1 zinc ion per subunit.</text>
</comment>
<feature type="domain" description="Peptidase M12A" evidence="13">
    <location>
        <begin position="1"/>
        <end position="75"/>
    </location>
</feature>
<dbReference type="CDD" id="cd00041">
    <property type="entry name" value="CUB"/>
    <property type="match status" value="5"/>
</dbReference>
<dbReference type="PIRSF" id="PIRSF001199">
    <property type="entry name" value="BMP_1/tolloid-like"/>
    <property type="match status" value="1"/>
</dbReference>